<feature type="region of interest" description="Disordered" evidence="1">
    <location>
        <begin position="105"/>
        <end position="127"/>
    </location>
</feature>
<feature type="signal peptide" evidence="2">
    <location>
        <begin position="1"/>
        <end position="19"/>
    </location>
</feature>
<dbReference type="AlphaFoldDB" id="A0AAN6DEX4"/>
<dbReference type="PANTHER" id="PTHR40368">
    <property type="entry name" value="YALI0F14399P"/>
    <property type="match status" value="1"/>
</dbReference>
<keyword evidence="2" id="KW-0732">Signal</keyword>
<dbReference type="RefSeq" id="XP_043058981.1">
    <property type="nucleotide sequence ID" value="XM_043204137.1"/>
</dbReference>
<feature type="compositionally biased region" description="Polar residues" evidence="1">
    <location>
        <begin position="206"/>
        <end position="217"/>
    </location>
</feature>
<dbReference type="PANTHER" id="PTHR40368:SF1">
    <property type="entry name" value="YALI0F14399P"/>
    <property type="match status" value="1"/>
</dbReference>
<dbReference type="GeneID" id="66127590"/>
<organism evidence="3 4">
    <name type="scientific">Pichia angusta</name>
    <name type="common">Yeast</name>
    <name type="synonym">Hansenula polymorpha</name>
    <dbReference type="NCBI Taxonomy" id="870730"/>
    <lineage>
        <taxon>Eukaryota</taxon>
        <taxon>Fungi</taxon>
        <taxon>Dikarya</taxon>
        <taxon>Ascomycota</taxon>
        <taxon>Saccharomycotina</taxon>
        <taxon>Pichiomycetes</taxon>
        <taxon>Pichiales</taxon>
        <taxon>Pichiaceae</taxon>
        <taxon>Ogataea</taxon>
    </lineage>
</organism>
<feature type="chain" id="PRO_5043042298" evidence="2">
    <location>
        <begin position="20"/>
        <end position="217"/>
    </location>
</feature>
<evidence type="ECO:0000313" key="4">
    <source>
        <dbReference type="Proteomes" id="UP001196530"/>
    </source>
</evidence>
<reference evidence="3" key="1">
    <citation type="journal article" date="2021" name="G3 (Bethesda)">
        <title>Genomic diversity, chromosomal rearrangements, and interspecies hybridization in the ogataea polymorpha species complex.</title>
        <authorList>
            <person name="Hanson S.J."/>
            <person name="Cinneide E.O."/>
            <person name="Salzberg L.I."/>
            <person name="Wolfe K.H."/>
            <person name="McGowan J."/>
            <person name="Fitzpatrick D.A."/>
            <person name="Matlin K."/>
        </authorList>
    </citation>
    <scope>NUCLEOTIDE SEQUENCE</scope>
    <source>
        <strain evidence="3">61-244</strain>
    </source>
</reference>
<gene>
    <name evidence="3" type="ORF">KL928_003539</name>
</gene>
<comment type="caution">
    <text evidence="3">The sequence shown here is derived from an EMBL/GenBank/DDBJ whole genome shotgun (WGS) entry which is preliminary data.</text>
</comment>
<dbReference type="Proteomes" id="UP001196530">
    <property type="component" value="Unassembled WGS sequence"/>
</dbReference>
<dbReference type="EMBL" id="JAHLUX010000007">
    <property type="protein sequence ID" value="KAG7817640.1"/>
    <property type="molecule type" value="Genomic_DNA"/>
</dbReference>
<feature type="region of interest" description="Disordered" evidence="1">
    <location>
        <begin position="162"/>
        <end position="183"/>
    </location>
</feature>
<sequence length="217" mass="24981">MLFSLLLLAGSALAGKVRPFPDPEDDISRLPVYTPNDAVPLLCNARQIDNGEHKFDSHGNVVYADFLKCQEIAKPLALKYGHDEEIECTVKFEDERADRVPVPRRGRGVALRSGPKRQRALHDKRQPNSLRNGLVQLAQHNKGHHRRLCAAQIRRQMARQWKRGHRRLRNDLSPVPKTPQPAYHRHVLRRLACRRGRRGPRPRIQTDLQENPAQRPK</sequence>
<proteinExistence type="predicted"/>
<evidence type="ECO:0000256" key="1">
    <source>
        <dbReference type="SAM" id="MobiDB-lite"/>
    </source>
</evidence>
<feature type="region of interest" description="Disordered" evidence="1">
    <location>
        <begin position="195"/>
        <end position="217"/>
    </location>
</feature>
<protein>
    <submittedName>
        <fullName evidence="3">Uncharacterized protein</fullName>
    </submittedName>
</protein>
<evidence type="ECO:0000313" key="3">
    <source>
        <dbReference type="EMBL" id="KAG7817640.1"/>
    </source>
</evidence>
<accession>A0AAN6DEX4</accession>
<evidence type="ECO:0000256" key="2">
    <source>
        <dbReference type="SAM" id="SignalP"/>
    </source>
</evidence>
<name>A0AAN6DEX4_PICAN</name>